<evidence type="ECO:0000313" key="3">
    <source>
        <dbReference type="Proteomes" id="UP000034164"/>
    </source>
</evidence>
<dbReference type="OrthoDB" id="4206931at2759"/>
<comment type="caution">
    <text evidence="2">The sequence shown here is derived from an EMBL/GenBank/DDBJ whole genome shotgun (WGS) entry which is preliminary data.</text>
</comment>
<dbReference type="VEuPathDB" id="FungiDB:EMCG_05934"/>
<accession>A0A0G2IDX0</accession>
<evidence type="ECO:0000256" key="1">
    <source>
        <dbReference type="SAM" id="MobiDB-lite"/>
    </source>
</evidence>
<feature type="compositionally biased region" description="Pro residues" evidence="1">
    <location>
        <begin position="129"/>
        <end position="142"/>
    </location>
</feature>
<proteinExistence type="predicted"/>
<gene>
    <name evidence="2" type="ORF">EMCG_05934</name>
</gene>
<protein>
    <submittedName>
        <fullName evidence="2">Uncharacterized protein</fullName>
    </submittedName>
</protein>
<feature type="compositionally biased region" description="Basic and acidic residues" evidence="1">
    <location>
        <begin position="143"/>
        <end position="162"/>
    </location>
</feature>
<dbReference type="Proteomes" id="UP000034164">
    <property type="component" value="Unassembled WGS sequence"/>
</dbReference>
<feature type="compositionally biased region" description="Polar residues" evidence="1">
    <location>
        <begin position="62"/>
        <end position="75"/>
    </location>
</feature>
<reference evidence="3" key="1">
    <citation type="journal article" date="2015" name="PLoS Genet.">
        <title>The dynamic genome and transcriptome of the human fungal pathogen Blastomyces and close relative Emmonsia.</title>
        <authorList>
            <person name="Munoz J.F."/>
            <person name="Gauthier G.M."/>
            <person name="Desjardins C.A."/>
            <person name="Gallo J.E."/>
            <person name="Holder J."/>
            <person name="Sullivan T.D."/>
            <person name="Marty A.J."/>
            <person name="Carmen J.C."/>
            <person name="Chen Z."/>
            <person name="Ding L."/>
            <person name="Gujja S."/>
            <person name="Magrini V."/>
            <person name="Misas E."/>
            <person name="Mitreva M."/>
            <person name="Priest M."/>
            <person name="Saif S."/>
            <person name="Whiston E.A."/>
            <person name="Young S."/>
            <person name="Zeng Q."/>
            <person name="Goldman W.E."/>
            <person name="Mardis E.R."/>
            <person name="Taylor J.W."/>
            <person name="McEwen J.G."/>
            <person name="Clay O.K."/>
            <person name="Klein B.S."/>
            <person name="Cuomo C.A."/>
        </authorList>
    </citation>
    <scope>NUCLEOTIDE SEQUENCE [LARGE SCALE GENOMIC DNA]</scope>
    <source>
        <strain evidence="3">UAMH 3008</strain>
    </source>
</reference>
<name>A0A0G2IDX0_9EURO</name>
<dbReference type="EMBL" id="LCZI01000105">
    <property type="protein sequence ID" value="KKZ68475.1"/>
    <property type="molecule type" value="Genomic_DNA"/>
</dbReference>
<sequence>MSDQNVQRARQSFASILSYYENRSSSGSSSSLPPPDWARGARSAEYGDIVIGYISPRPPTVEQATQAQQHLSDLLRSQETRDRLSQTERQLFTMAASEPIVPVNRHPPDPPPPSTNQPSTNQPSEYQPSPRPSNPPPPPVPEHSPHSALQERPRSRIIKESGYKLNGT</sequence>
<dbReference type="AlphaFoldDB" id="A0A0G2IDX0"/>
<organism evidence="2 3">
    <name type="scientific">[Emmonsia] crescens</name>
    <dbReference type="NCBI Taxonomy" id="73230"/>
    <lineage>
        <taxon>Eukaryota</taxon>
        <taxon>Fungi</taxon>
        <taxon>Dikarya</taxon>
        <taxon>Ascomycota</taxon>
        <taxon>Pezizomycotina</taxon>
        <taxon>Eurotiomycetes</taxon>
        <taxon>Eurotiomycetidae</taxon>
        <taxon>Onygenales</taxon>
        <taxon>Ajellomycetaceae</taxon>
        <taxon>Emergomyces</taxon>
    </lineage>
</organism>
<feature type="region of interest" description="Disordered" evidence="1">
    <location>
        <begin position="55"/>
        <end position="168"/>
    </location>
</feature>
<evidence type="ECO:0000313" key="2">
    <source>
        <dbReference type="EMBL" id="KKZ68475.1"/>
    </source>
</evidence>
<feature type="compositionally biased region" description="Basic and acidic residues" evidence="1">
    <location>
        <begin position="76"/>
        <end position="86"/>
    </location>
</feature>